<dbReference type="Gene3D" id="1.20.120.1870">
    <property type="entry name" value="Fic/DOC protein, Fido domain"/>
    <property type="match status" value="1"/>
</dbReference>
<dbReference type="PANTHER" id="PTHR39426">
    <property type="entry name" value="HOMOLOGY TO DEATH-ON-CURING PROTEIN OF PHAGE P1"/>
    <property type="match status" value="1"/>
</dbReference>
<dbReference type="InterPro" id="IPR036597">
    <property type="entry name" value="Fido-like_dom_sf"/>
</dbReference>
<dbReference type="EMBL" id="CP002831">
    <property type="protein sequence ID" value="AFC24653.1"/>
    <property type="molecule type" value="Genomic_DNA"/>
</dbReference>
<name>H6L1K9_SAPGL</name>
<dbReference type="PANTHER" id="PTHR39426:SF1">
    <property type="entry name" value="HOMOLOGY TO DEATH-ON-CURING PROTEIN OF PHAGE P1"/>
    <property type="match status" value="1"/>
</dbReference>
<evidence type="ECO:0000313" key="3">
    <source>
        <dbReference type="Proteomes" id="UP000007519"/>
    </source>
</evidence>
<dbReference type="InterPro" id="IPR003812">
    <property type="entry name" value="Fido"/>
</dbReference>
<dbReference type="SUPFAM" id="SSF140931">
    <property type="entry name" value="Fic-like"/>
    <property type="match status" value="1"/>
</dbReference>
<dbReference type="eggNOG" id="COG3654">
    <property type="taxonomic scope" value="Bacteria"/>
</dbReference>
<reference evidence="2 3" key="1">
    <citation type="journal article" date="2012" name="Stand. Genomic Sci.">
        <title>Complete genome sequencing and analysis of Saprospira grandis str. Lewin, a predatory marine bacterium.</title>
        <authorList>
            <person name="Saw J.H."/>
            <person name="Yuryev A."/>
            <person name="Kanbe M."/>
            <person name="Hou S."/>
            <person name="Young A.G."/>
            <person name="Aizawa S."/>
            <person name="Alam M."/>
        </authorList>
    </citation>
    <scope>NUCLEOTIDE SEQUENCE [LARGE SCALE GENOMIC DNA]</scope>
    <source>
        <strain evidence="2 3">Lewin</strain>
    </source>
</reference>
<proteinExistence type="predicted"/>
<evidence type="ECO:0000259" key="1">
    <source>
        <dbReference type="PROSITE" id="PS51459"/>
    </source>
</evidence>
<dbReference type="AlphaFoldDB" id="H6L1K9"/>
<feature type="domain" description="Fido" evidence="1">
    <location>
        <begin position="1"/>
        <end position="132"/>
    </location>
</feature>
<dbReference type="InterPro" id="IPR053737">
    <property type="entry name" value="Type_II_TA_Toxin"/>
</dbReference>
<sequence>MSLKYFQKSDIIYFNRKLLLKEGQPFVEPSNLKNESSLDYLVEIVQNDSYYPSFLEKAGVYIFNINSSHIFNDGNKRTSLMVLHGFMYLNGKRFKSEIETVNIASTAESQPKQIPKTELKERGEIIQAFVEDIARSSLTKEEVIMFLEKNVE</sequence>
<dbReference type="Pfam" id="PF02661">
    <property type="entry name" value="Fic"/>
    <property type="match status" value="1"/>
</dbReference>
<gene>
    <name evidence="2" type="ordered locus">SGRA_1919</name>
</gene>
<dbReference type="Proteomes" id="UP000007519">
    <property type="component" value="Chromosome"/>
</dbReference>
<evidence type="ECO:0000313" key="2">
    <source>
        <dbReference type="EMBL" id="AFC24653.1"/>
    </source>
</evidence>
<dbReference type="NCBIfam" id="TIGR01550">
    <property type="entry name" value="DOC_P1"/>
    <property type="match status" value="1"/>
</dbReference>
<dbReference type="STRING" id="984262.SGRA_1919"/>
<keyword evidence="3" id="KW-1185">Reference proteome</keyword>
<organism evidence="2 3">
    <name type="scientific">Saprospira grandis (strain Lewin)</name>
    <dbReference type="NCBI Taxonomy" id="984262"/>
    <lineage>
        <taxon>Bacteria</taxon>
        <taxon>Pseudomonadati</taxon>
        <taxon>Bacteroidota</taxon>
        <taxon>Saprospiria</taxon>
        <taxon>Saprospirales</taxon>
        <taxon>Saprospiraceae</taxon>
        <taxon>Saprospira</taxon>
    </lineage>
</organism>
<accession>H6L1K9</accession>
<dbReference type="RefSeq" id="WP_015692276.1">
    <property type="nucleotide sequence ID" value="NC_016940.1"/>
</dbReference>
<dbReference type="HOGENOM" id="CLU_1721064_0_0_10"/>
<dbReference type="GO" id="GO:0016301">
    <property type="term" value="F:kinase activity"/>
    <property type="evidence" value="ECO:0007669"/>
    <property type="project" value="InterPro"/>
</dbReference>
<dbReference type="KEGG" id="sgn:SGRA_1919"/>
<dbReference type="PROSITE" id="PS51459">
    <property type="entry name" value="FIDO"/>
    <property type="match status" value="1"/>
</dbReference>
<dbReference type="InterPro" id="IPR006440">
    <property type="entry name" value="Doc"/>
</dbReference>
<dbReference type="OrthoDB" id="9802752at2"/>
<protein>
    <submittedName>
        <fullName evidence="2">Death-on-curing family protein</fullName>
    </submittedName>
</protein>